<dbReference type="AlphaFoldDB" id="A0A6C0KAD3"/>
<organism evidence="1">
    <name type="scientific">viral metagenome</name>
    <dbReference type="NCBI Taxonomy" id="1070528"/>
    <lineage>
        <taxon>unclassified sequences</taxon>
        <taxon>metagenomes</taxon>
        <taxon>organismal metagenomes</taxon>
    </lineage>
</organism>
<sequence>MTLLHAAMEDLSGTQFDCADNSGTDLSDIPTVQSVTETIDTLISGVNVLVLRVAEIQLNTDNIKDLVVRETS</sequence>
<evidence type="ECO:0000313" key="1">
    <source>
        <dbReference type="EMBL" id="QHU14353.1"/>
    </source>
</evidence>
<reference evidence="1" key="1">
    <citation type="journal article" date="2020" name="Nature">
        <title>Giant virus diversity and host interactions through global metagenomics.</title>
        <authorList>
            <person name="Schulz F."/>
            <person name="Roux S."/>
            <person name="Paez-Espino D."/>
            <person name="Jungbluth S."/>
            <person name="Walsh D.A."/>
            <person name="Denef V.J."/>
            <person name="McMahon K.D."/>
            <person name="Konstantinidis K.T."/>
            <person name="Eloe-Fadrosh E.A."/>
            <person name="Kyrpides N.C."/>
            <person name="Woyke T."/>
        </authorList>
    </citation>
    <scope>NUCLEOTIDE SEQUENCE</scope>
    <source>
        <strain evidence="1">GVMAG-S-1102113-118</strain>
    </source>
</reference>
<name>A0A6C0KAD3_9ZZZZ</name>
<accession>A0A6C0KAD3</accession>
<protein>
    <submittedName>
        <fullName evidence="1">Uncharacterized protein</fullName>
    </submittedName>
</protein>
<dbReference type="EMBL" id="MN740839">
    <property type="protein sequence ID" value="QHU14353.1"/>
    <property type="molecule type" value="Genomic_DNA"/>
</dbReference>
<proteinExistence type="predicted"/>